<gene>
    <name evidence="4" type="ORF">CIPAW_07G163900</name>
</gene>
<keyword evidence="5" id="KW-1185">Reference proteome</keyword>
<dbReference type="PANTHER" id="PTHR48049:SF138">
    <property type="entry name" value="UDP-GLYCOSYLTRANSFERASE 91C1"/>
    <property type="match status" value="1"/>
</dbReference>
<comment type="caution">
    <text evidence="4">The sequence shown here is derived from an EMBL/GenBank/DDBJ whole genome shotgun (WGS) entry which is preliminary data.</text>
</comment>
<organism evidence="4 5">
    <name type="scientific">Carya illinoinensis</name>
    <name type="common">Pecan</name>
    <dbReference type="NCBI Taxonomy" id="32201"/>
    <lineage>
        <taxon>Eukaryota</taxon>
        <taxon>Viridiplantae</taxon>
        <taxon>Streptophyta</taxon>
        <taxon>Embryophyta</taxon>
        <taxon>Tracheophyta</taxon>
        <taxon>Spermatophyta</taxon>
        <taxon>Magnoliopsida</taxon>
        <taxon>eudicotyledons</taxon>
        <taxon>Gunneridae</taxon>
        <taxon>Pentapetalae</taxon>
        <taxon>rosids</taxon>
        <taxon>fabids</taxon>
        <taxon>Fagales</taxon>
        <taxon>Juglandaceae</taxon>
        <taxon>Carya</taxon>
    </lineage>
</organism>
<dbReference type="InterPro" id="IPR050481">
    <property type="entry name" value="UDP-glycosyltransf_plant"/>
</dbReference>
<evidence type="ECO:0000256" key="1">
    <source>
        <dbReference type="ARBA" id="ARBA00009995"/>
    </source>
</evidence>
<comment type="similarity">
    <text evidence="1">Belongs to the UDP-glycosyltransferase family.</text>
</comment>
<sequence>MENGKVLHVAVFPWLAVGHLVPFMRLSKYLAQKGHRVSFISTCRNISRLPKIPPNLSSLINLVSLPLPKVDGLPDRAESSADVPHNKQQLLKRAFDLLDSPLANFLEASRPDWIIYDYPSHWLPRLAAQFGVSRAYFSLFTAACLSFIGPSEVLIDTDPRSTAEDFSVVPKWIPFPSNVVYRVHEISKNVDGSSGNESGTSDVIRFGIAAAESDVVAIRTSAELEPEWLNLLAELYRKPLLPIGFLPPVMEDEEEEENDARWVYIEEWLDKQRVNSVVYVALGTEATLSPQELNELGLGLEESGLPFFWVLRNALAQNELPAGFEERVRDRGIVHVGWVPQVKILSHESVGGFLTHCGWNSVVEGLGFGRVLVLLPVLNDQGLNARLLQGKKLGVEINRDERDGSFTRESVAESVRLAMVYEAGEYLRDRAKEVKGLFGDKDKNDHLVAGFIRFLEENRL</sequence>
<evidence type="ECO:0000313" key="4">
    <source>
        <dbReference type="EMBL" id="KAG6648701.1"/>
    </source>
</evidence>
<evidence type="ECO:0000256" key="2">
    <source>
        <dbReference type="ARBA" id="ARBA00022676"/>
    </source>
</evidence>
<dbReference type="CDD" id="cd03784">
    <property type="entry name" value="GT1_Gtf-like"/>
    <property type="match status" value="1"/>
</dbReference>
<dbReference type="AlphaFoldDB" id="A0A8T1Q3J2"/>
<dbReference type="EMBL" id="CM031815">
    <property type="protein sequence ID" value="KAG6648701.1"/>
    <property type="molecule type" value="Genomic_DNA"/>
</dbReference>
<dbReference type="Pfam" id="PF00201">
    <property type="entry name" value="UDPGT"/>
    <property type="match status" value="1"/>
</dbReference>
<reference evidence="4" key="1">
    <citation type="submission" date="2020-12" db="EMBL/GenBank/DDBJ databases">
        <title>WGS assembly of Carya illinoinensis cv. Pawnee.</title>
        <authorList>
            <person name="Platts A."/>
            <person name="Shu S."/>
            <person name="Wright S."/>
            <person name="Barry K."/>
            <person name="Edger P."/>
            <person name="Pires J.C."/>
            <person name="Schmutz J."/>
        </authorList>
    </citation>
    <scope>NUCLEOTIDE SEQUENCE</scope>
    <source>
        <tissue evidence="4">Leaf</tissue>
    </source>
</reference>
<name>A0A8T1Q3J2_CARIL</name>
<dbReference type="InterPro" id="IPR002213">
    <property type="entry name" value="UDP_glucos_trans"/>
</dbReference>
<dbReference type="FunFam" id="3.40.50.2000:FF:000088">
    <property type="entry name" value="Glycosyltransferase"/>
    <property type="match status" value="1"/>
</dbReference>
<protein>
    <submittedName>
        <fullName evidence="4">Uncharacterized protein</fullName>
    </submittedName>
</protein>
<dbReference type="Proteomes" id="UP000811609">
    <property type="component" value="Chromosome 7"/>
</dbReference>
<dbReference type="FunFam" id="3.40.50.2000:FF:000037">
    <property type="entry name" value="Glycosyltransferase"/>
    <property type="match status" value="1"/>
</dbReference>
<dbReference type="GO" id="GO:0035251">
    <property type="term" value="F:UDP-glucosyltransferase activity"/>
    <property type="evidence" value="ECO:0007669"/>
    <property type="project" value="InterPro"/>
</dbReference>
<keyword evidence="3" id="KW-0808">Transferase</keyword>
<proteinExistence type="inferred from homology"/>
<accession>A0A8T1Q3J2</accession>
<evidence type="ECO:0000256" key="3">
    <source>
        <dbReference type="ARBA" id="ARBA00022679"/>
    </source>
</evidence>
<keyword evidence="2" id="KW-0328">Glycosyltransferase</keyword>
<evidence type="ECO:0000313" key="5">
    <source>
        <dbReference type="Proteomes" id="UP000811609"/>
    </source>
</evidence>
<dbReference type="PANTHER" id="PTHR48049">
    <property type="entry name" value="GLYCOSYLTRANSFERASE"/>
    <property type="match status" value="1"/>
</dbReference>